<dbReference type="EMBL" id="JBHLTC010000003">
    <property type="protein sequence ID" value="MFC0623196.1"/>
    <property type="molecule type" value="Genomic_DNA"/>
</dbReference>
<proteinExistence type="predicted"/>
<dbReference type="RefSeq" id="WP_380043921.1">
    <property type="nucleotide sequence ID" value="NZ_JBHLTC010000003.1"/>
</dbReference>
<evidence type="ECO:0000313" key="1">
    <source>
        <dbReference type="EMBL" id="MFC0623196.1"/>
    </source>
</evidence>
<dbReference type="NCBIfam" id="TIGR03843">
    <property type="entry name" value="SCO1664 family protein"/>
    <property type="match status" value="1"/>
</dbReference>
<comment type="caution">
    <text evidence="1">The sequence shown here is derived from an EMBL/GenBank/DDBJ whole genome shotgun (WGS) entry which is preliminary data.</text>
</comment>
<keyword evidence="2" id="KW-1185">Reference proteome</keyword>
<evidence type="ECO:0000313" key="2">
    <source>
        <dbReference type="Proteomes" id="UP001589890"/>
    </source>
</evidence>
<accession>A0ABV6QGQ7</accession>
<dbReference type="InterPro" id="IPR022292">
    <property type="entry name" value="CHP03843"/>
</dbReference>
<gene>
    <name evidence="1" type="ORF">ACFFGN_03930</name>
</gene>
<reference evidence="1 2" key="1">
    <citation type="submission" date="2024-09" db="EMBL/GenBank/DDBJ databases">
        <authorList>
            <person name="Sun Q."/>
            <person name="Mori K."/>
        </authorList>
    </citation>
    <scope>NUCLEOTIDE SEQUENCE [LARGE SCALE GENOMIC DNA]</scope>
    <source>
        <strain evidence="1 2">CGMCC 1.15906</strain>
    </source>
</reference>
<organism evidence="1 2">
    <name type="scientific">Kribbella deserti</name>
    <dbReference type="NCBI Taxonomy" id="1926257"/>
    <lineage>
        <taxon>Bacteria</taxon>
        <taxon>Bacillati</taxon>
        <taxon>Actinomycetota</taxon>
        <taxon>Actinomycetes</taxon>
        <taxon>Propionibacteriales</taxon>
        <taxon>Kribbellaceae</taxon>
        <taxon>Kribbella</taxon>
    </lineage>
</organism>
<protein>
    <submittedName>
        <fullName evidence="1">SCO1664 family protein</fullName>
    </submittedName>
</protein>
<sequence length="266" mass="28910">MFTATSLDLLREGELSLHGRLVTASNATFQGTLARGDDTATVVYKPVRGEKPLWDFPDGTLAQREYAAYVVSEALGWSVVPPTLLRDGPLGPGMVQLWVDEAEPSEDRTELVDIVPQGQVPPGWIGVLDALDGRHNPVTLIHADTDELRRMAMFDAVVNNADRKGGHVLDAEGKGVFGVDHGVTFNADDKLRTVLWGWAGSEIAQPLLDDVQRLAGELAGGLGNELRQLITGIELTATIERCNVLLRTGKYPLPSEDWPAIPWPAF</sequence>
<name>A0ABV6QGQ7_9ACTN</name>
<dbReference type="Proteomes" id="UP001589890">
    <property type="component" value="Unassembled WGS sequence"/>
</dbReference>